<gene>
    <name evidence="1" type="ORF">RM530_14735</name>
</gene>
<sequence length="67" mass="7896">MFATLPEPVRTRLLDFERQRIAINHEYALAAYAAQQLRRLLSQRDALAQLRRLHHVASRPPNPPQRR</sequence>
<evidence type="ECO:0000313" key="2">
    <source>
        <dbReference type="Proteomes" id="UP001254608"/>
    </source>
</evidence>
<dbReference type="Proteomes" id="UP001254608">
    <property type="component" value="Unassembled WGS sequence"/>
</dbReference>
<keyword evidence="2" id="KW-1185">Reference proteome</keyword>
<reference evidence="1 2" key="1">
    <citation type="submission" date="2023-09" db="EMBL/GenBank/DDBJ databases">
        <authorList>
            <person name="Rey-Velasco X."/>
        </authorList>
    </citation>
    <scope>NUCLEOTIDE SEQUENCE [LARGE SCALE GENOMIC DNA]</scope>
    <source>
        <strain evidence="1 2">W345</strain>
    </source>
</reference>
<comment type="caution">
    <text evidence="1">The sequence shown here is derived from an EMBL/GenBank/DDBJ whole genome shotgun (WGS) entry which is preliminary data.</text>
</comment>
<dbReference type="EMBL" id="JAVRIC010000023">
    <property type="protein sequence ID" value="MDT0498604.1"/>
    <property type="molecule type" value="Genomic_DNA"/>
</dbReference>
<organism evidence="1 2">
    <name type="scientific">Banduia mediterranea</name>
    <dbReference type="NCBI Taxonomy" id="3075609"/>
    <lineage>
        <taxon>Bacteria</taxon>
        <taxon>Pseudomonadati</taxon>
        <taxon>Pseudomonadota</taxon>
        <taxon>Gammaproteobacteria</taxon>
        <taxon>Nevskiales</taxon>
        <taxon>Algiphilaceae</taxon>
        <taxon>Banduia</taxon>
    </lineage>
</organism>
<dbReference type="RefSeq" id="WP_311366014.1">
    <property type="nucleotide sequence ID" value="NZ_JAVRIC010000023.1"/>
</dbReference>
<proteinExistence type="predicted"/>
<name>A0ABU2WL40_9GAMM</name>
<accession>A0ABU2WL40</accession>
<protein>
    <submittedName>
        <fullName evidence="1">Uncharacterized protein</fullName>
    </submittedName>
</protein>
<evidence type="ECO:0000313" key="1">
    <source>
        <dbReference type="EMBL" id="MDT0498604.1"/>
    </source>
</evidence>